<name>Q54CX9_DICDI</name>
<dbReference type="GO" id="GO:0009897">
    <property type="term" value="C:external side of plasma membrane"/>
    <property type="evidence" value="ECO:0000318"/>
    <property type="project" value="GO_Central"/>
</dbReference>
<dbReference type="Proteomes" id="UP000002195">
    <property type="component" value="Unassembled WGS sequence"/>
</dbReference>
<keyword evidence="5" id="KW-1133">Transmembrane helix</keyword>
<dbReference type="GO" id="GO:0031152">
    <property type="term" value="P:aggregation involved in sorocarp development"/>
    <property type="evidence" value="ECO:0000318"/>
    <property type="project" value="GO_Central"/>
</dbReference>
<dbReference type="SUPFAM" id="SSF81296">
    <property type="entry name" value="E set domains"/>
    <property type="match status" value="1"/>
</dbReference>
<dbReference type="PhylomeDB" id="Q54CX9"/>
<protein>
    <submittedName>
        <fullName evidence="9">IPT/TIG domain-containing protein</fullName>
    </submittedName>
</protein>
<dbReference type="Pfam" id="PF24612">
    <property type="entry name" value="Ig_TgrO1"/>
    <property type="match status" value="1"/>
</dbReference>
<evidence type="ECO:0000256" key="1">
    <source>
        <dbReference type="ARBA" id="ARBA00004370"/>
    </source>
</evidence>
<dbReference type="GO" id="GO:0098742">
    <property type="term" value="P:cell-cell adhesion via plasma-membrane adhesion molecules"/>
    <property type="evidence" value="ECO:0000318"/>
    <property type="project" value="GO_Central"/>
</dbReference>
<evidence type="ECO:0000259" key="8">
    <source>
        <dbReference type="Pfam" id="PF24612"/>
    </source>
</evidence>
<feature type="chain" id="PRO_5004249803" evidence="6">
    <location>
        <begin position="21"/>
        <end position="671"/>
    </location>
</feature>
<dbReference type="STRING" id="44689.Q54CX9"/>
<feature type="signal peptide" evidence="6">
    <location>
        <begin position="1"/>
        <end position="20"/>
    </location>
</feature>
<dbReference type="AlphaFoldDB" id="Q54CX9"/>
<dbReference type="EMBL" id="AAFI02000194">
    <property type="protein sequence ID" value="EAL61084.1"/>
    <property type="molecule type" value="Genomic_DNA"/>
</dbReference>
<keyword evidence="2 6" id="KW-0732">Signal</keyword>
<dbReference type="Pfam" id="PF01833">
    <property type="entry name" value="TIG"/>
    <property type="match status" value="2"/>
</dbReference>
<dbReference type="InterPro" id="IPR014756">
    <property type="entry name" value="Ig_E-set"/>
</dbReference>
<dbReference type="Gene3D" id="2.60.40.10">
    <property type="entry name" value="Immunoglobulins"/>
    <property type="match status" value="2"/>
</dbReference>
<dbReference type="PANTHER" id="PTHR31341:SF4">
    <property type="entry name" value="IPT_TIG DOMAIN-CONTAINING PROTEIN-RELATED"/>
    <property type="match status" value="1"/>
</dbReference>
<keyword evidence="4" id="KW-0325">Glycoprotein</keyword>
<dbReference type="dictyBase" id="DDB_G0292562">
    <property type="gene designation" value="tgrQ1"/>
</dbReference>
<organism evidence="9 10">
    <name type="scientific">Dictyostelium discoideum</name>
    <name type="common">Social amoeba</name>
    <dbReference type="NCBI Taxonomy" id="44689"/>
    <lineage>
        <taxon>Eukaryota</taxon>
        <taxon>Amoebozoa</taxon>
        <taxon>Evosea</taxon>
        <taxon>Eumycetozoa</taxon>
        <taxon>Dictyostelia</taxon>
        <taxon>Dictyosteliales</taxon>
        <taxon>Dictyosteliaceae</taxon>
        <taxon>Dictyostelium</taxon>
    </lineage>
</organism>
<dbReference type="OMA" id="EYYSTIC"/>
<evidence type="ECO:0000256" key="4">
    <source>
        <dbReference type="ARBA" id="ARBA00023180"/>
    </source>
</evidence>
<dbReference type="InterPro" id="IPR052014">
    <property type="entry name" value="Dictyostelium_Tiger"/>
</dbReference>
<dbReference type="GlyGen" id="Q54CX9">
    <property type="glycosylation" value="3 sites"/>
</dbReference>
<keyword evidence="3 5" id="KW-0472">Membrane</keyword>
<sequence length="671" mass="74611">MKKVIYFIFLFLFLKSVVQSIRAPNPESINLTPTNITFRFKESESYYASWTMKYNSTTLVDAQVSFDCGTPSGGFRNCLLITNRRMSRLFGTTSSTFCAVDSSGQVCFISMTNAKIPSPINVKFTSKPSTKGGNVIVTGNYLRLLSQQLNIIQSSTNVTIKVIGNFEDPTFDCNNLTLSFPPGSGKMDLMFDLVKKFEFSYESPIINSINYDPNNSKISIYGDNFYTEKQLINILFNGISQNTFSIIQNDTLIQVDKFIQDTGGPMKIQISVNNISMDTNYSYCFPPIPSSINSISNHIFGIVTIKGSYFNNDSEIVKVKIGDNDCKVLNSTLNEIQCQLSPDQIGGSNLNVKINIGGCIDNSNLTFTYGKPTLYSHTPIKSNDTTVTLVGINFGLLNETIIKIQGLNDNILPISINNDETQLIFNLQKSKCKPIVTIIHNNFSSNSITIKTPLTITSLNSPFVSNTSSLTLNLINYDCTNTAKVSSIIDNSFKNEITCSKPSIQQNSEYYSTICQIPPGTGKHSIQIKYQTENSTTQFSYMQPSITSFEIYNMTVVTIYGYNFGTEISLLKVNFSGRNPEIQTINDNKFTFTLIESDYNSLLNITVDGIQSQSSIQIIKPTPTPTPSLITPSPTPVEKNESSAFSLGLNNNLILFISILHLIYINYLNKK</sequence>
<dbReference type="InterPro" id="IPR013783">
    <property type="entry name" value="Ig-like_fold"/>
</dbReference>
<evidence type="ECO:0000256" key="6">
    <source>
        <dbReference type="SAM" id="SignalP"/>
    </source>
</evidence>
<evidence type="ECO:0000256" key="3">
    <source>
        <dbReference type="ARBA" id="ARBA00023136"/>
    </source>
</evidence>
<keyword evidence="10" id="KW-1185">Reference proteome</keyword>
<feature type="domain" description="TgrO1-like immunoglobulin-like" evidence="8">
    <location>
        <begin position="126"/>
        <end position="201"/>
    </location>
</feature>
<feature type="domain" description="IPT/TIG" evidence="7">
    <location>
        <begin position="545"/>
        <end position="611"/>
    </location>
</feature>
<dbReference type="KEGG" id="ddi:DDB_G0292562"/>
<accession>Q54CX9</accession>
<dbReference type="InterPro" id="IPR002909">
    <property type="entry name" value="IPT_dom"/>
</dbReference>
<comment type="subcellular location">
    <subcellularLocation>
        <location evidence="1">Membrane</location>
    </subcellularLocation>
</comment>
<evidence type="ECO:0000313" key="10">
    <source>
        <dbReference type="Proteomes" id="UP000002195"/>
    </source>
</evidence>
<dbReference type="PaxDb" id="44689-DDB0201624"/>
<gene>
    <name evidence="9" type="primary">tgrQ1</name>
    <name evidence="9" type="ORF">DDB_G0292562</name>
</gene>
<evidence type="ECO:0000259" key="7">
    <source>
        <dbReference type="Pfam" id="PF01833"/>
    </source>
</evidence>
<dbReference type="PANTHER" id="PTHR31341">
    <property type="entry name" value="IPT/TIG DOMAIN-CONTAINING PROTEIN-RELATED-RELATED"/>
    <property type="match status" value="1"/>
</dbReference>
<proteinExistence type="predicted"/>
<dbReference type="HOGENOM" id="CLU_409640_0_0_1"/>
<reference evidence="9 10" key="1">
    <citation type="journal article" date="2005" name="Nature">
        <title>The genome of the social amoeba Dictyostelium discoideum.</title>
        <authorList>
            <consortium name="The Dictyostelium discoideum Sequencing Consortium"/>
            <person name="Eichinger L."/>
            <person name="Pachebat J.A."/>
            <person name="Glockner G."/>
            <person name="Rajandream M.A."/>
            <person name="Sucgang R."/>
            <person name="Berriman M."/>
            <person name="Song J."/>
            <person name="Olsen R."/>
            <person name="Szafranski K."/>
            <person name="Xu Q."/>
            <person name="Tunggal B."/>
            <person name="Kummerfeld S."/>
            <person name="Madera M."/>
            <person name="Konfortov B.A."/>
            <person name="Rivero F."/>
            <person name="Bankier A.T."/>
            <person name="Lehmann R."/>
            <person name="Hamlin N."/>
            <person name="Davies R."/>
            <person name="Gaudet P."/>
            <person name="Fey P."/>
            <person name="Pilcher K."/>
            <person name="Chen G."/>
            <person name="Saunders D."/>
            <person name="Sodergren E."/>
            <person name="Davis P."/>
            <person name="Kerhornou A."/>
            <person name="Nie X."/>
            <person name="Hall N."/>
            <person name="Anjard C."/>
            <person name="Hemphill L."/>
            <person name="Bason N."/>
            <person name="Farbrother P."/>
            <person name="Desany B."/>
            <person name="Just E."/>
            <person name="Morio T."/>
            <person name="Rost R."/>
            <person name="Churcher C."/>
            <person name="Cooper J."/>
            <person name="Haydock S."/>
            <person name="van Driessche N."/>
            <person name="Cronin A."/>
            <person name="Goodhead I."/>
            <person name="Muzny D."/>
            <person name="Mourier T."/>
            <person name="Pain A."/>
            <person name="Lu M."/>
            <person name="Harper D."/>
            <person name="Lindsay R."/>
            <person name="Hauser H."/>
            <person name="James K."/>
            <person name="Quiles M."/>
            <person name="Madan Babu M."/>
            <person name="Saito T."/>
            <person name="Buchrieser C."/>
            <person name="Wardroper A."/>
            <person name="Felder M."/>
            <person name="Thangavelu M."/>
            <person name="Johnson D."/>
            <person name="Knights A."/>
            <person name="Loulseged H."/>
            <person name="Mungall K."/>
            <person name="Oliver K."/>
            <person name="Price C."/>
            <person name="Quail M.A."/>
            <person name="Urushihara H."/>
            <person name="Hernandez J."/>
            <person name="Rabbinowitsch E."/>
            <person name="Steffen D."/>
            <person name="Sanders M."/>
            <person name="Ma J."/>
            <person name="Kohara Y."/>
            <person name="Sharp S."/>
            <person name="Simmonds M."/>
            <person name="Spiegler S."/>
            <person name="Tivey A."/>
            <person name="Sugano S."/>
            <person name="White B."/>
            <person name="Walker D."/>
            <person name="Woodward J."/>
            <person name="Winckler T."/>
            <person name="Tanaka Y."/>
            <person name="Shaulsky G."/>
            <person name="Schleicher M."/>
            <person name="Weinstock G."/>
            <person name="Rosenthal A."/>
            <person name="Cox E.C."/>
            <person name="Chisholm R.L."/>
            <person name="Gibbs R."/>
            <person name="Loomis W.F."/>
            <person name="Platzer M."/>
            <person name="Kay R.R."/>
            <person name="Williams J."/>
            <person name="Dear P.H."/>
            <person name="Noegel A.A."/>
            <person name="Barrell B."/>
            <person name="Kuspa A."/>
        </authorList>
    </citation>
    <scope>NUCLEOTIDE SEQUENCE [LARGE SCALE GENOMIC DNA]</scope>
    <source>
        <strain evidence="9 10">AX4</strain>
    </source>
</reference>
<dbReference type="VEuPathDB" id="AmoebaDB:DDB_G0292562"/>
<evidence type="ECO:0000313" key="9">
    <source>
        <dbReference type="EMBL" id="EAL61084.1"/>
    </source>
</evidence>
<dbReference type="FunCoup" id="Q54CX9">
    <property type="interactions" value="6"/>
</dbReference>
<dbReference type="RefSeq" id="XP_629541.1">
    <property type="nucleotide sequence ID" value="XM_629539.1"/>
</dbReference>
<dbReference type="InParanoid" id="Q54CX9"/>
<feature type="transmembrane region" description="Helical" evidence="5">
    <location>
        <begin position="649"/>
        <end position="668"/>
    </location>
</feature>
<dbReference type="InterPro" id="IPR057594">
    <property type="entry name" value="TgrO1-like_Ig"/>
</dbReference>
<evidence type="ECO:0000256" key="5">
    <source>
        <dbReference type="SAM" id="Phobius"/>
    </source>
</evidence>
<evidence type="ECO:0000256" key="2">
    <source>
        <dbReference type="ARBA" id="ARBA00022729"/>
    </source>
</evidence>
<keyword evidence="5" id="KW-0812">Transmembrane</keyword>
<feature type="domain" description="IPT/TIG" evidence="7">
    <location>
        <begin position="292"/>
        <end position="369"/>
    </location>
</feature>
<dbReference type="eggNOG" id="ENOG502RHZ3">
    <property type="taxonomic scope" value="Eukaryota"/>
</dbReference>
<dbReference type="CDD" id="cd00603">
    <property type="entry name" value="IPT_PCSR"/>
    <property type="match status" value="1"/>
</dbReference>
<dbReference type="GeneID" id="8628799"/>
<comment type="caution">
    <text evidence="9">The sequence shown here is derived from an EMBL/GenBank/DDBJ whole genome shotgun (WGS) entry which is preliminary data.</text>
</comment>